<dbReference type="PANTHER" id="PTHR31444">
    <property type="entry name" value="OS11G0490100 PROTEIN"/>
    <property type="match status" value="1"/>
</dbReference>
<keyword evidence="2" id="KW-0812">Transmembrane</keyword>
<proteinExistence type="predicted"/>
<dbReference type="AlphaFoldDB" id="A0ABD0U8S4"/>
<evidence type="ECO:0000256" key="4">
    <source>
        <dbReference type="ARBA" id="ARBA00023136"/>
    </source>
</evidence>
<evidence type="ECO:0000313" key="5">
    <source>
        <dbReference type="EMBL" id="KAL0906757.1"/>
    </source>
</evidence>
<reference evidence="5 6" key="1">
    <citation type="journal article" date="2024" name="Plant Biotechnol. J.">
        <title>Dendrobium thyrsiflorum genome and its molecular insights into genes involved in important horticultural traits.</title>
        <authorList>
            <person name="Chen B."/>
            <person name="Wang J.Y."/>
            <person name="Zheng P.J."/>
            <person name="Li K.L."/>
            <person name="Liang Y.M."/>
            <person name="Chen X.F."/>
            <person name="Zhang C."/>
            <person name="Zhao X."/>
            <person name="He X."/>
            <person name="Zhang G.Q."/>
            <person name="Liu Z.J."/>
            <person name="Xu Q."/>
        </authorList>
    </citation>
    <scope>NUCLEOTIDE SEQUENCE [LARGE SCALE GENOMIC DNA]</scope>
    <source>
        <strain evidence="5">GZMU011</strain>
    </source>
</reference>
<dbReference type="NCBIfam" id="TIGR01627">
    <property type="entry name" value="A_thal_3515"/>
    <property type="match status" value="1"/>
</dbReference>
<sequence>MVKLPLTRWIVAVLMALLLLGAFLLCDLIRQSYARNILTDSSNRGLNPPSLRQTNRPLRFIPVLQQPSSDELRSALLHYATSPIVPQQTISEIRVSFDVLRRRSPCNFLVFGLGHDSPMWSAFNSGGTTLFLEEDPSWFQSVLRKFPSLRAHHVRYPTKLSEADKLMESYRKEPECMPPKARLKDNRRCRLALADLPGEVYKMEWDLIMIDAPKGYFAEAPGRMGAIYSAAVMARERKGEGFTDVFLHDVDRKVEKKFAMEFLCKKYLVGGSGRLWHFRIPPASGNETAGTFC</sequence>
<evidence type="ECO:0000256" key="3">
    <source>
        <dbReference type="ARBA" id="ARBA00022989"/>
    </source>
</evidence>
<dbReference type="Proteomes" id="UP001552299">
    <property type="component" value="Unassembled WGS sequence"/>
</dbReference>
<evidence type="ECO:0000256" key="1">
    <source>
        <dbReference type="ARBA" id="ARBA00004194"/>
    </source>
</evidence>
<dbReference type="Pfam" id="PF21729">
    <property type="entry name" value="IRX15_IRX15L_GXM"/>
    <property type="match status" value="1"/>
</dbReference>
<evidence type="ECO:0000313" key="6">
    <source>
        <dbReference type="Proteomes" id="UP001552299"/>
    </source>
</evidence>
<evidence type="ECO:0008006" key="7">
    <source>
        <dbReference type="Google" id="ProtNLM"/>
    </source>
</evidence>
<comment type="caution">
    <text evidence="5">The sequence shown here is derived from an EMBL/GenBank/DDBJ whole genome shotgun (WGS) entry which is preliminary data.</text>
</comment>
<keyword evidence="4" id="KW-0472">Membrane</keyword>
<dbReference type="GO" id="GO:0000139">
    <property type="term" value="C:Golgi membrane"/>
    <property type="evidence" value="ECO:0007669"/>
    <property type="project" value="UniProtKB-SubCell"/>
</dbReference>
<keyword evidence="3" id="KW-1133">Transmembrane helix</keyword>
<protein>
    <recommendedName>
        <fullName evidence="7">Polysaccharide biosynthesis domain-containing protein</fullName>
    </recommendedName>
</protein>
<name>A0ABD0U8S4_DENTH</name>
<gene>
    <name evidence="5" type="ORF">M5K25_025276</name>
</gene>
<accession>A0ABD0U8S4</accession>
<comment type="subcellular location">
    <subcellularLocation>
        <location evidence="1">Golgi apparatus membrane</location>
        <topology evidence="1">Single-pass membrane protein</topology>
    </subcellularLocation>
</comment>
<evidence type="ECO:0000256" key="2">
    <source>
        <dbReference type="ARBA" id="ARBA00022692"/>
    </source>
</evidence>
<dbReference type="GO" id="GO:0071554">
    <property type="term" value="P:cell wall organization or biogenesis"/>
    <property type="evidence" value="ECO:0007669"/>
    <property type="project" value="UniProtKB-ARBA"/>
</dbReference>
<organism evidence="5 6">
    <name type="scientific">Dendrobium thyrsiflorum</name>
    <name type="common">Pinecone-like raceme dendrobium</name>
    <name type="synonym">Orchid</name>
    <dbReference type="NCBI Taxonomy" id="117978"/>
    <lineage>
        <taxon>Eukaryota</taxon>
        <taxon>Viridiplantae</taxon>
        <taxon>Streptophyta</taxon>
        <taxon>Embryophyta</taxon>
        <taxon>Tracheophyta</taxon>
        <taxon>Spermatophyta</taxon>
        <taxon>Magnoliopsida</taxon>
        <taxon>Liliopsida</taxon>
        <taxon>Asparagales</taxon>
        <taxon>Orchidaceae</taxon>
        <taxon>Epidendroideae</taxon>
        <taxon>Malaxideae</taxon>
        <taxon>Dendrobiinae</taxon>
        <taxon>Dendrobium</taxon>
    </lineage>
</organism>
<keyword evidence="6" id="KW-1185">Reference proteome</keyword>
<dbReference type="EMBL" id="JANQDX010000018">
    <property type="protein sequence ID" value="KAL0906757.1"/>
    <property type="molecule type" value="Genomic_DNA"/>
</dbReference>
<dbReference type="InterPro" id="IPR006514">
    <property type="entry name" value="IRX15/GXM/AGM"/>
</dbReference>